<dbReference type="SUPFAM" id="SSF56425">
    <property type="entry name" value="Succinate dehydrogenase/fumarate reductase flavoprotein, catalytic domain"/>
    <property type="match status" value="1"/>
</dbReference>
<dbReference type="NCBIfam" id="NF006130">
    <property type="entry name" value="PRK08274.1"/>
    <property type="match status" value="1"/>
</dbReference>
<dbReference type="InterPro" id="IPR050315">
    <property type="entry name" value="FAD-oxidoreductase_2"/>
</dbReference>
<reference evidence="6 7" key="1">
    <citation type="submission" date="2022-04" db="EMBL/GenBank/DDBJ databases">
        <title>Halobacillus sp. isolated from saltern.</title>
        <authorList>
            <person name="Won M."/>
            <person name="Lee C.-M."/>
            <person name="Woen H.-Y."/>
            <person name="Kwon S.-W."/>
        </authorList>
    </citation>
    <scope>NUCLEOTIDE SEQUENCE [LARGE SCALE GENOMIC DNA]</scope>
    <source>
        <strain evidence="6 7">SSTM10-2</strain>
    </source>
</reference>
<evidence type="ECO:0000256" key="3">
    <source>
        <dbReference type="ARBA" id="ARBA00022827"/>
    </source>
</evidence>
<organism evidence="6 7">
    <name type="scientific">Halobacillus shinanisalinarum</name>
    <dbReference type="NCBI Taxonomy" id="2932258"/>
    <lineage>
        <taxon>Bacteria</taxon>
        <taxon>Bacillati</taxon>
        <taxon>Bacillota</taxon>
        <taxon>Bacilli</taxon>
        <taxon>Bacillales</taxon>
        <taxon>Bacillaceae</taxon>
        <taxon>Halobacillus</taxon>
    </lineage>
</organism>
<dbReference type="Gene3D" id="3.90.700.10">
    <property type="entry name" value="Succinate dehydrogenase/fumarate reductase flavoprotein, catalytic domain"/>
    <property type="match status" value="1"/>
</dbReference>
<evidence type="ECO:0000256" key="2">
    <source>
        <dbReference type="ARBA" id="ARBA00022630"/>
    </source>
</evidence>
<dbReference type="PANTHER" id="PTHR43400">
    <property type="entry name" value="FUMARATE REDUCTASE"/>
    <property type="match status" value="1"/>
</dbReference>
<keyword evidence="2" id="KW-0285">Flavoprotein</keyword>
<protein>
    <submittedName>
        <fullName evidence="6">FAD-dependent tricarballylate dehydrogenase TcuA</fullName>
    </submittedName>
</protein>
<name>A0ABY4GW91_9BACI</name>
<dbReference type="EMBL" id="CP095074">
    <property type="protein sequence ID" value="UOQ92393.1"/>
    <property type="molecule type" value="Genomic_DNA"/>
</dbReference>
<dbReference type="PANTHER" id="PTHR43400:SF7">
    <property type="entry name" value="FAD-DEPENDENT OXIDOREDUCTASE 2 FAD BINDING DOMAIN-CONTAINING PROTEIN"/>
    <property type="match status" value="1"/>
</dbReference>
<accession>A0ABY4GW91</accession>
<evidence type="ECO:0000313" key="6">
    <source>
        <dbReference type="EMBL" id="UOQ92393.1"/>
    </source>
</evidence>
<evidence type="ECO:0000256" key="4">
    <source>
        <dbReference type="ARBA" id="ARBA00023002"/>
    </source>
</evidence>
<evidence type="ECO:0000256" key="1">
    <source>
        <dbReference type="ARBA" id="ARBA00001974"/>
    </source>
</evidence>
<dbReference type="Pfam" id="PF00890">
    <property type="entry name" value="FAD_binding_2"/>
    <property type="match status" value="1"/>
</dbReference>
<evidence type="ECO:0000313" key="7">
    <source>
        <dbReference type="Proteomes" id="UP000831880"/>
    </source>
</evidence>
<dbReference type="Proteomes" id="UP000831880">
    <property type="component" value="Chromosome"/>
</dbReference>
<proteinExistence type="predicted"/>
<keyword evidence="7" id="KW-1185">Reference proteome</keyword>
<dbReference type="InterPro" id="IPR036188">
    <property type="entry name" value="FAD/NAD-bd_sf"/>
</dbReference>
<keyword evidence="4" id="KW-0560">Oxidoreductase</keyword>
<keyword evidence="3" id="KW-0274">FAD</keyword>
<evidence type="ECO:0000259" key="5">
    <source>
        <dbReference type="Pfam" id="PF00890"/>
    </source>
</evidence>
<comment type="cofactor">
    <cofactor evidence="1">
        <name>FAD</name>
        <dbReference type="ChEBI" id="CHEBI:57692"/>
    </cofactor>
</comment>
<dbReference type="InterPro" id="IPR003953">
    <property type="entry name" value="FAD-dep_OxRdtase_2_FAD-bd"/>
</dbReference>
<dbReference type="SUPFAM" id="SSF51905">
    <property type="entry name" value="FAD/NAD(P)-binding domain"/>
    <property type="match status" value="1"/>
</dbReference>
<dbReference type="RefSeq" id="WP_244752003.1">
    <property type="nucleotide sequence ID" value="NZ_CP095074.1"/>
</dbReference>
<dbReference type="Gene3D" id="3.50.50.60">
    <property type="entry name" value="FAD/NAD(P)-binding domain"/>
    <property type="match status" value="1"/>
</dbReference>
<feature type="domain" description="FAD-dependent oxidoreductase 2 FAD-binding" evidence="5">
    <location>
        <begin position="12"/>
        <end position="477"/>
    </location>
</feature>
<gene>
    <name evidence="6" type="primary">tcuA</name>
    <name evidence="6" type="ORF">MUO14_18275</name>
</gene>
<dbReference type="InterPro" id="IPR027477">
    <property type="entry name" value="Succ_DH/fumarate_Rdtase_cat_sf"/>
</dbReference>
<sequence>MSNHSTHSSSYDLVVVGAGNAALCAAISAREAGANVLVLEKAPEHKRGGNSYFTDGAIRFAYNDLSDIRKLMPDLSDEEAANIVMPEYSTNNYYDDLLRVTGGKSTPELANHLVNESYQTISWMREHGVEFELNYNNQSFEKEGQYHFWGGLPVKTKNIGMGLMKTLFERAEKLGVDVWYDSQAIELKTENNQITSIVLAQNEQTVEISTASAVLACGSFEANKQMRAEHIGKEWEAAIVRGTEFNTGDGLTMALAIGAQRHGEWAGCHSIGTDYNAPKVGDFTKPGDIFKKHSYPLSIMLNKEGKRFVDEGADFRNYTYAKYGREILKQPDHVAYQFYDQQVRPMLRKEYNLEEATYYQADTLEELVEKLDVNKEQFLKTISEYNDAVKEGYYNPTVKDGKGTTDLTPPKTNWALPIEQGPFYAFPVTCGITFAFGGLHVNTEGEVLNEDREPISGLFAAGEMVGGIFYGNYPGGSGLMSGAVFGKTAGASAASYVQNKNTNITS</sequence>